<evidence type="ECO:0000256" key="2">
    <source>
        <dbReference type="ARBA" id="ARBA00022475"/>
    </source>
</evidence>
<keyword evidence="3 6" id="KW-0812">Transmembrane</keyword>
<organism evidence="8 9">
    <name type="scientific">Rathayibacter caricis DSM 15933</name>
    <dbReference type="NCBI Taxonomy" id="1328867"/>
    <lineage>
        <taxon>Bacteria</taxon>
        <taxon>Bacillati</taxon>
        <taxon>Actinomycetota</taxon>
        <taxon>Actinomycetes</taxon>
        <taxon>Micrococcales</taxon>
        <taxon>Microbacteriaceae</taxon>
        <taxon>Rathayibacter</taxon>
    </lineage>
</organism>
<dbReference type="InterPro" id="IPR036259">
    <property type="entry name" value="MFS_trans_sf"/>
</dbReference>
<evidence type="ECO:0000313" key="8">
    <source>
        <dbReference type="EMBL" id="PTL74588.1"/>
    </source>
</evidence>
<evidence type="ECO:0000256" key="1">
    <source>
        <dbReference type="ARBA" id="ARBA00004651"/>
    </source>
</evidence>
<evidence type="ECO:0000256" key="4">
    <source>
        <dbReference type="ARBA" id="ARBA00022989"/>
    </source>
</evidence>
<feature type="transmembrane region" description="Helical" evidence="6">
    <location>
        <begin position="144"/>
        <end position="164"/>
    </location>
</feature>
<keyword evidence="5 6" id="KW-0472">Membrane</keyword>
<evidence type="ECO:0000259" key="7">
    <source>
        <dbReference type="PROSITE" id="PS50850"/>
    </source>
</evidence>
<dbReference type="PANTHER" id="PTHR43124:SF8">
    <property type="entry name" value="INNER MEMBRANE TRANSPORT PROTEIN YDHP"/>
    <property type="match status" value="1"/>
</dbReference>
<dbReference type="Pfam" id="PF07690">
    <property type="entry name" value="MFS_1"/>
    <property type="match status" value="1"/>
</dbReference>
<comment type="caution">
    <text evidence="8">The sequence shown here is derived from an EMBL/GenBank/DDBJ whole genome shotgun (WGS) entry which is preliminary data.</text>
</comment>
<keyword evidence="4 6" id="KW-1133">Transmembrane helix</keyword>
<evidence type="ECO:0000256" key="5">
    <source>
        <dbReference type="ARBA" id="ARBA00023136"/>
    </source>
</evidence>
<feature type="transmembrane region" description="Helical" evidence="6">
    <location>
        <begin position="318"/>
        <end position="337"/>
    </location>
</feature>
<dbReference type="InterPro" id="IPR020846">
    <property type="entry name" value="MFS_dom"/>
</dbReference>
<accession>A0A2T4UYM5</accession>
<evidence type="ECO:0000313" key="9">
    <source>
        <dbReference type="Proteomes" id="UP000241085"/>
    </source>
</evidence>
<protein>
    <submittedName>
        <fullName evidence="8">MFS transporter</fullName>
    </submittedName>
</protein>
<dbReference type="CDD" id="cd17324">
    <property type="entry name" value="MFS_NepI_like"/>
    <property type="match status" value="1"/>
</dbReference>
<feature type="transmembrane region" description="Helical" evidence="6">
    <location>
        <begin position="343"/>
        <end position="362"/>
    </location>
</feature>
<feature type="transmembrane region" description="Helical" evidence="6">
    <location>
        <begin position="185"/>
        <end position="209"/>
    </location>
</feature>
<evidence type="ECO:0000256" key="3">
    <source>
        <dbReference type="ARBA" id="ARBA00022692"/>
    </source>
</evidence>
<dbReference type="GO" id="GO:0005886">
    <property type="term" value="C:plasma membrane"/>
    <property type="evidence" value="ECO:0007669"/>
    <property type="project" value="UniProtKB-SubCell"/>
</dbReference>
<dbReference type="PANTHER" id="PTHR43124">
    <property type="entry name" value="PURINE EFFLUX PUMP PBUE"/>
    <property type="match status" value="1"/>
</dbReference>
<sequence length="382" mass="38357">MGTTEFVIAGLLPDLARTFGIPVGHAGLAITAFAIGMVIGPPVITLATLRVSRRTVLISALLVFALGQVLAATTPWFGVFLVARFVTALATGAFWAVASVVAARAAGPSSAARALGIVMGGGNIATVLGVPLGAVAGFLVGWQVVFWALAAAAVLLVVPVWRSVEPTAETAQVSLRAELRGLRSAQLWLVLATCACITAGVLSTYGYISPLLTERAGLPEAAIPIALVVFGVGSVIGSLVGGRLGDHRPLSTAFAVGVLTLAATIAIALTSTSAVSVLLCFGVLGLVGLSANPILVALATNLGGDAPNLTTAMPTSTFNLGTAIGTGIAATSLSGPLGPSGPVSVGIAAGVLMFLPLTVLALRTRTHTTTRTHLPATKEPVR</sequence>
<name>A0A2T4UYM5_9MICO</name>
<gene>
    <name evidence="8" type="ORF">C1I63_03115</name>
</gene>
<keyword evidence="2" id="KW-1003">Cell membrane</keyword>
<feature type="transmembrane region" description="Helical" evidence="6">
    <location>
        <begin position="56"/>
        <end position="77"/>
    </location>
</feature>
<reference evidence="8 9" key="1">
    <citation type="submission" date="2018-03" db="EMBL/GenBank/DDBJ databases">
        <title>Bacteriophage NCPPB3778 and a type I-E CRISPR drive the evolution of the US Biological Select Agent, Rathayibacter toxicus.</title>
        <authorList>
            <person name="Davis E.W.II."/>
            <person name="Tabima J.F."/>
            <person name="Weisberg A.J."/>
            <person name="Dantas Lopes L."/>
            <person name="Wiseman M.S."/>
            <person name="Wiseman M.S."/>
            <person name="Pupko T."/>
            <person name="Belcher M.S."/>
            <person name="Sechler A.J."/>
            <person name="Tancos M.A."/>
            <person name="Schroeder B.K."/>
            <person name="Murray T.D."/>
            <person name="Luster D.G."/>
            <person name="Schneider W.L."/>
            <person name="Rogers E."/>
            <person name="Andreote F.D."/>
            <person name="Grunwald N.J."/>
            <person name="Putnam M.L."/>
            <person name="Chang J.H."/>
        </authorList>
    </citation>
    <scope>NUCLEOTIDE SEQUENCE [LARGE SCALE GENOMIC DNA]</scope>
    <source>
        <strain evidence="8 9">DSM 15933</strain>
    </source>
</reference>
<feature type="transmembrane region" description="Helical" evidence="6">
    <location>
        <begin position="275"/>
        <end position="298"/>
    </location>
</feature>
<feature type="domain" description="Major facilitator superfamily (MFS) profile" evidence="7">
    <location>
        <begin position="1"/>
        <end position="367"/>
    </location>
</feature>
<feature type="transmembrane region" description="Helical" evidence="6">
    <location>
        <begin position="221"/>
        <end position="240"/>
    </location>
</feature>
<feature type="transmembrane region" description="Helical" evidence="6">
    <location>
        <begin position="252"/>
        <end position="269"/>
    </location>
</feature>
<dbReference type="PROSITE" id="PS50850">
    <property type="entry name" value="MFS"/>
    <property type="match status" value="1"/>
</dbReference>
<feature type="transmembrane region" description="Helical" evidence="6">
    <location>
        <begin position="26"/>
        <end position="49"/>
    </location>
</feature>
<dbReference type="Gene3D" id="1.20.1250.20">
    <property type="entry name" value="MFS general substrate transporter like domains"/>
    <property type="match status" value="1"/>
</dbReference>
<evidence type="ECO:0000256" key="6">
    <source>
        <dbReference type="SAM" id="Phobius"/>
    </source>
</evidence>
<dbReference type="SUPFAM" id="SSF103473">
    <property type="entry name" value="MFS general substrate transporter"/>
    <property type="match status" value="1"/>
</dbReference>
<dbReference type="AlphaFoldDB" id="A0A2T4UYM5"/>
<comment type="subcellular location">
    <subcellularLocation>
        <location evidence="1">Cell membrane</location>
        <topology evidence="1">Multi-pass membrane protein</topology>
    </subcellularLocation>
</comment>
<dbReference type="GO" id="GO:0022857">
    <property type="term" value="F:transmembrane transporter activity"/>
    <property type="evidence" value="ECO:0007669"/>
    <property type="project" value="InterPro"/>
</dbReference>
<dbReference type="InterPro" id="IPR011701">
    <property type="entry name" value="MFS"/>
</dbReference>
<feature type="transmembrane region" description="Helical" evidence="6">
    <location>
        <begin position="115"/>
        <end position="138"/>
    </location>
</feature>
<dbReference type="EMBL" id="PZPL01000001">
    <property type="protein sequence ID" value="PTL74588.1"/>
    <property type="molecule type" value="Genomic_DNA"/>
</dbReference>
<proteinExistence type="predicted"/>
<keyword evidence="9" id="KW-1185">Reference proteome</keyword>
<feature type="transmembrane region" description="Helical" evidence="6">
    <location>
        <begin position="83"/>
        <end position="103"/>
    </location>
</feature>
<dbReference type="InterPro" id="IPR050189">
    <property type="entry name" value="MFS_Efflux_Transporters"/>
</dbReference>
<dbReference type="Proteomes" id="UP000241085">
    <property type="component" value="Unassembled WGS sequence"/>
</dbReference>